<gene>
    <name evidence="2" type="ORF">cpL1_0684</name>
</gene>
<dbReference type="AlphaFoldDB" id="A0AA40U5M0"/>
<feature type="transmembrane region" description="Helical" evidence="1">
    <location>
        <begin position="24"/>
        <end position="43"/>
    </location>
</feature>
<dbReference type="InterPro" id="IPR010792">
    <property type="entry name" value="DUF1389"/>
</dbReference>
<keyword evidence="1" id="KW-1133">Transmembrane helix</keyword>
<evidence type="ECO:0000256" key="1">
    <source>
        <dbReference type="SAM" id="Phobius"/>
    </source>
</evidence>
<organism evidence="2 3">
    <name type="scientific">Chlamydia pecorum</name>
    <dbReference type="NCBI Taxonomy" id="85991"/>
    <lineage>
        <taxon>Bacteria</taxon>
        <taxon>Pseudomonadati</taxon>
        <taxon>Chlamydiota</taxon>
        <taxon>Chlamydiia</taxon>
        <taxon>Chlamydiales</taxon>
        <taxon>Chlamydiaceae</taxon>
        <taxon>Chlamydia/Chlamydophila group</taxon>
        <taxon>Chlamydia</taxon>
    </lineage>
</organism>
<evidence type="ECO:0000313" key="3">
    <source>
        <dbReference type="Proteomes" id="UP000054301"/>
    </source>
</evidence>
<keyword evidence="1" id="KW-0812">Transmembrane</keyword>
<evidence type="ECO:0000313" key="2">
    <source>
        <dbReference type="EMBL" id="KTF28649.1"/>
    </source>
</evidence>
<feature type="transmembrane region" description="Helical" evidence="1">
    <location>
        <begin position="49"/>
        <end position="70"/>
    </location>
</feature>
<comment type="caution">
    <text evidence="2">The sequence shown here is derived from an EMBL/GenBank/DDBJ whole genome shotgun (WGS) entry which is preliminary data.</text>
</comment>
<proteinExistence type="predicted"/>
<sequence>MIPINMMPNSIFLRNNDISRKSFFLVRIAVVVAIVLAAIIVTACLMSPISYIIGGVLGIVAIGVLAATIISEIKRTPKNLPKGFLDLLKNTYPAVVYNLVVQEHLTLSELREVLDILKNVKKSGDLASRLSNLSERNREKISRFGVKNLEQGVLGMELPPLEPFLRKHCPFYMLKTLINMGDKSILKSRGCDEKYQGCYWLGAAALGGGNQMLGLFDLRIPIIMNSLDKKDFDFLKQHVDSSSWKSLEVQRIIDGLVDKCKGKQPATTNNASKGVQCFPLDKDNISKVLHRLCWVGYSWEQLQLILEMNAFDYWSWFCFFDGLGRMGKNLCFIVGLLYMEGILDETSKAYSPNVLLMTLNEIQEAYAYGQSSLGSKKFGRQSSQVTENMIDYIAAFLSPHLRQVLKTKNIAEAIDEMIKVTSNIE</sequence>
<accession>A0AA40U5M0</accession>
<reference evidence="2 3" key="1">
    <citation type="submission" date="2015-06" db="EMBL/GenBank/DDBJ databases">
        <title>More than comparative genomics: Whole genome sequencing reveals elusive C. pecorum plasmid and re-evaluates genetic differences and phylogenetic relationships between C. pecorum from pig, cattle, sheep and koala hosts.</title>
        <authorList>
            <person name="Jelocnik M."/>
            <person name="Bachmann N.L."/>
            <person name="Kaltenboeck B."/>
            <person name="Waugh C."/>
            <person name="Woolford L."/>
            <person name="Speight N."/>
            <person name="Gillett A."/>
            <person name="Higgins D."/>
            <person name="Flanagan C."/>
            <person name="Myers G."/>
            <person name="Timms P."/>
            <person name="Polkinghorne A."/>
        </authorList>
    </citation>
    <scope>NUCLEOTIDE SEQUENCE [LARGE SCALE GENOMIC DNA]</scope>
    <source>
        <strain evidence="2 3">L1</strain>
    </source>
</reference>
<keyword evidence="1" id="KW-0472">Membrane</keyword>
<name>A0AA40U5M0_9CHLA</name>
<protein>
    <submittedName>
        <fullName evidence="2">Uncharacterized protein</fullName>
    </submittedName>
</protein>
<dbReference type="Pfam" id="PF07146">
    <property type="entry name" value="DUF1389"/>
    <property type="match status" value="1"/>
</dbReference>
<dbReference type="EMBL" id="LFRH01000003">
    <property type="protein sequence ID" value="KTF28649.1"/>
    <property type="molecule type" value="Genomic_DNA"/>
</dbReference>
<dbReference type="Proteomes" id="UP000054301">
    <property type="component" value="Unassembled WGS sequence"/>
</dbReference>